<evidence type="ECO:0000259" key="5">
    <source>
        <dbReference type="PROSITE" id="PS50977"/>
    </source>
</evidence>
<dbReference type="InterPro" id="IPR050109">
    <property type="entry name" value="HTH-type_TetR-like_transc_reg"/>
</dbReference>
<evidence type="ECO:0000256" key="3">
    <source>
        <dbReference type="ARBA" id="ARBA00023163"/>
    </source>
</evidence>
<evidence type="ECO:0000256" key="4">
    <source>
        <dbReference type="PROSITE-ProRule" id="PRU00335"/>
    </source>
</evidence>
<dbReference type="SUPFAM" id="SSF46689">
    <property type="entry name" value="Homeodomain-like"/>
    <property type="match status" value="1"/>
</dbReference>
<dbReference type="PRINTS" id="PR00455">
    <property type="entry name" value="HTHTETR"/>
</dbReference>
<comment type="caution">
    <text evidence="6">The sequence shown here is derived from an EMBL/GenBank/DDBJ whole genome shotgun (WGS) entry which is preliminary data.</text>
</comment>
<dbReference type="Proteomes" id="UP001500236">
    <property type="component" value="Unassembled WGS sequence"/>
</dbReference>
<proteinExistence type="predicted"/>
<evidence type="ECO:0000313" key="6">
    <source>
        <dbReference type="EMBL" id="GAA3073714.1"/>
    </source>
</evidence>
<keyword evidence="7" id="KW-1185">Reference proteome</keyword>
<organism evidence="6 7">
    <name type="scientific">Nesterenkonia aethiopica</name>
    <dbReference type="NCBI Taxonomy" id="269144"/>
    <lineage>
        <taxon>Bacteria</taxon>
        <taxon>Bacillati</taxon>
        <taxon>Actinomycetota</taxon>
        <taxon>Actinomycetes</taxon>
        <taxon>Micrococcales</taxon>
        <taxon>Micrococcaceae</taxon>
        <taxon>Nesterenkonia</taxon>
    </lineage>
</organism>
<keyword evidence="2 4" id="KW-0238">DNA-binding</keyword>
<dbReference type="EMBL" id="BAAAVT010000020">
    <property type="protein sequence ID" value="GAA3073714.1"/>
    <property type="molecule type" value="Genomic_DNA"/>
</dbReference>
<evidence type="ECO:0000256" key="1">
    <source>
        <dbReference type="ARBA" id="ARBA00023015"/>
    </source>
</evidence>
<dbReference type="PROSITE" id="PS50977">
    <property type="entry name" value="HTH_TETR_2"/>
    <property type="match status" value="1"/>
</dbReference>
<feature type="domain" description="HTH tetR-type" evidence="5">
    <location>
        <begin position="25"/>
        <end position="85"/>
    </location>
</feature>
<dbReference type="PANTHER" id="PTHR30055:SF238">
    <property type="entry name" value="MYCOFACTOCIN BIOSYNTHESIS TRANSCRIPTIONAL REGULATOR MFTR-RELATED"/>
    <property type="match status" value="1"/>
</dbReference>
<protein>
    <submittedName>
        <fullName evidence="6">TetR family transcriptional regulator</fullName>
    </submittedName>
</protein>
<gene>
    <name evidence="6" type="ORF">GCM10010529_27060</name>
</gene>
<dbReference type="PANTHER" id="PTHR30055">
    <property type="entry name" value="HTH-TYPE TRANSCRIPTIONAL REGULATOR RUTR"/>
    <property type="match status" value="1"/>
</dbReference>
<accession>A0ABP6M7W3</accession>
<reference evidence="7" key="1">
    <citation type="journal article" date="2019" name="Int. J. Syst. Evol. Microbiol.">
        <title>The Global Catalogue of Microorganisms (GCM) 10K type strain sequencing project: providing services to taxonomists for standard genome sequencing and annotation.</title>
        <authorList>
            <consortium name="The Broad Institute Genomics Platform"/>
            <consortium name="The Broad Institute Genome Sequencing Center for Infectious Disease"/>
            <person name="Wu L."/>
            <person name="Ma J."/>
        </authorList>
    </citation>
    <scope>NUCLEOTIDE SEQUENCE [LARGE SCALE GENOMIC DNA]</scope>
    <source>
        <strain evidence="7">JCM 14309</strain>
    </source>
</reference>
<dbReference type="InterPro" id="IPR009057">
    <property type="entry name" value="Homeodomain-like_sf"/>
</dbReference>
<feature type="DNA-binding region" description="H-T-H motif" evidence="4">
    <location>
        <begin position="48"/>
        <end position="67"/>
    </location>
</feature>
<keyword evidence="1" id="KW-0805">Transcription regulation</keyword>
<evidence type="ECO:0000256" key="2">
    <source>
        <dbReference type="ARBA" id="ARBA00023125"/>
    </source>
</evidence>
<keyword evidence="3" id="KW-0804">Transcription</keyword>
<dbReference type="Pfam" id="PF00440">
    <property type="entry name" value="TetR_N"/>
    <property type="match status" value="1"/>
</dbReference>
<name>A0ABP6M7W3_9MICC</name>
<evidence type="ECO:0000313" key="7">
    <source>
        <dbReference type="Proteomes" id="UP001500236"/>
    </source>
</evidence>
<sequence>MHVGRDSRTLLDVTSSTTLTQRRKEFTRLDLARSAARLFAADGVSAVTTERIADGAGVSLRTFYRYFRTKEESVAPLLSVGADQWRQALADTGPGDPRTAIPQVIRALLDVDGGAEDSTRRMMRGLLRAAAEDDALLAVWDRVNRDSEERLQEVITGLVPDVDPLAARLMAAAATDAVRIGFEHWAADAGCSEPPAELAVRAFEQLSRGIRLHG</sequence>
<dbReference type="InterPro" id="IPR001647">
    <property type="entry name" value="HTH_TetR"/>
</dbReference>
<dbReference type="Gene3D" id="1.10.357.10">
    <property type="entry name" value="Tetracycline Repressor, domain 2"/>
    <property type="match status" value="1"/>
</dbReference>